<sequence length="329" mass="35203">MVNHKAGGPKDLASGAALQCVEAATLGMPFEVWKTRMGRHRSEGTLEAFSSIWRSRGLGGFWQGTSAKLLESASKGAVLLYSKETLLKACRSLELSNSYAGFIAGAGGGACQTLVMGPCTFAVTALVTGEEGVKISEKFRSILKTHGIRGGALATWNQPFEVARIQMQSAAAEGQPRENIIRVRKKFGICDPLPLPQLVSFVSKLRLPPSLRLPASALHGFLSPSLRGPLHATLSLPILSWCLAVSLPILSWCLAASLPILSWCLAVSLPILSWCLAVSLPILSWCLAVSLPTLSWCLAASLPRLLRLHVISRLAALLLLCVALTDAFR</sequence>
<keyword evidence="8" id="KW-1185">Reference proteome</keyword>
<protein>
    <submittedName>
        <fullName evidence="7">Mitochondrial carrier</fullName>
    </submittedName>
</protein>
<dbReference type="InParanoid" id="A0A1D3CUM9"/>
<dbReference type="InterPro" id="IPR053017">
    <property type="entry name" value="Mito_Cit/Oxoglu_Carrier"/>
</dbReference>
<dbReference type="InterPro" id="IPR018108">
    <property type="entry name" value="MCP_transmembrane"/>
</dbReference>
<dbReference type="Proteomes" id="UP000095192">
    <property type="component" value="Unassembled WGS sequence"/>
</dbReference>
<feature type="transmembrane region" description="Helical" evidence="6">
    <location>
        <begin position="310"/>
        <end position="328"/>
    </location>
</feature>
<comment type="similarity">
    <text evidence="5">Belongs to the mitochondrial carrier (TC 2.A.29) family.</text>
</comment>
<dbReference type="Gene3D" id="1.50.40.10">
    <property type="entry name" value="Mitochondrial carrier domain"/>
    <property type="match status" value="1"/>
</dbReference>
<dbReference type="GO" id="GO:0005371">
    <property type="term" value="F:tricarboxylate secondary active transmembrane transporter activity"/>
    <property type="evidence" value="ECO:0007669"/>
    <property type="project" value="TreeGrafter"/>
</dbReference>
<evidence type="ECO:0000256" key="4">
    <source>
        <dbReference type="PROSITE-ProRule" id="PRU00282"/>
    </source>
</evidence>
<keyword evidence="2 4" id="KW-0812">Transmembrane</keyword>
<evidence type="ECO:0000256" key="1">
    <source>
        <dbReference type="ARBA" id="ARBA00004141"/>
    </source>
</evidence>
<feature type="transmembrane region" description="Helical" evidence="6">
    <location>
        <begin position="238"/>
        <end position="264"/>
    </location>
</feature>
<gene>
    <name evidence="7" type="ORF">cyc_04487</name>
</gene>
<dbReference type="EMBL" id="JROU02001878">
    <property type="protein sequence ID" value="OEH74910.1"/>
    <property type="molecule type" value="Genomic_DNA"/>
</dbReference>
<evidence type="ECO:0000313" key="8">
    <source>
        <dbReference type="Proteomes" id="UP000095192"/>
    </source>
</evidence>
<dbReference type="GO" id="GO:0005739">
    <property type="term" value="C:mitochondrion"/>
    <property type="evidence" value="ECO:0007669"/>
    <property type="project" value="TreeGrafter"/>
</dbReference>
<reference evidence="7 8" key="1">
    <citation type="journal article" date="2016" name="BMC Genomics">
        <title>Comparative genomics reveals Cyclospora cayetanensis possesses coccidia-like metabolism and invasion components but unique surface antigens.</title>
        <authorList>
            <person name="Liu S."/>
            <person name="Wang L."/>
            <person name="Zheng H."/>
            <person name="Xu Z."/>
            <person name="Roellig D.M."/>
            <person name="Li N."/>
            <person name="Frace M.A."/>
            <person name="Tang K."/>
            <person name="Arrowood M.J."/>
            <person name="Moss D.M."/>
            <person name="Zhang L."/>
            <person name="Feng Y."/>
            <person name="Xiao L."/>
        </authorList>
    </citation>
    <scope>NUCLEOTIDE SEQUENCE [LARGE SCALE GENOMIC DNA]</scope>
    <source>
        <strain evidence="7 8">CHN_HEN01</strain>
    </source>
</reference>
<evidence type="ECO:0000256" key="5">
    <source>
        <dbReference type="RuleBase" id="RU000488"/>
    </source>
</evidence>
<dbReference type="VEuPathDB" id="ToxoDB:cyc_04487"/>
<dbReference type="AlphaFoldDB" id="A0A1D3CUM9"/>
<dbReference type="PANTHER" id="PTHR46982:SF1">
    <property type="entry name" value="CITRATE_OXOGLUTARATE CARRIER PROTEIN"/>
    <property type="match status" value="1"/>
</dbReference>
<dbReference type="SUPFAM" id="SSF103506">
    <property type="entry name" value="Mitochondrial carrier"/>
    <property type="match status" value="1"/>
</dbReference>
<feature type="transmembrane region" description="Helical" evidence="6">
    <location>
        <begin position="271"/>
        <end position="290"/>
    </location>
</feature>
<dbReference type="GO" id="GO:0006843">
    <property type="term" value="P:mitochondrial citrate transmembrane transport"/>
    <property type="evidence" value="ECO:0007669"/>
    <property type="project" value="TreeGrafter"/>
</dbReference>
<keyword evidence="6" id="KW-1133">Transmembrane helix</keyword>
<dbReference type="PROSITE" id="PS50920">
    <property type="entry name" value="SOLCAR"/>
    <property type="match status" value="1"/>
</dbReference>
<evidence type="ECO:0000256" key="6">
    <source>
        <dbReference type="SAM" id="Phobius"/>
    </source>
</evidence>
<organism evidence="7 8">
    <name type="scientific">Cyclospora cayetanensis</name>
    <dbReference type="NCBI Taxonomy" id="88456"/>
    <lineage>
        <taxon>Eukaryota</taxon>
        <taxon>Sar</taxon>
        <taxon>Alveolata</taxon>
        <taxon>Apicomplexa</taxon>
        <taxon>Conoidasida</taxon>
        <taxon>Coccidia</taxon>
        <taxon>Eucoccidiorida</taxon>
        <taxon>Eimeriorina</taxon>
        <taxon>Eimeriidae</taxon>
        <taxon>Cyclospora</taxon>
    </lineage>
</organism>
<dbReference type="PANTHER" id="PTHR46982">
    <property type="entry name" value="CITRATE/OXOGLUTARATE CARRIER PROTEIN"/>
    <property type="match status" value="1"/>
</dbReference>
<feature type="repeat" description="Solcar" evidence="4">
    <location>
        <begin position="9"/>
        <end position="89"/>
    </location>
</feature>
<dbReference type="GO" id="GO:0015742">
    <property type="term" value="P:alpha-ketoglutarate transport"/>
    <property type="evidence" value="ECO:0007669"/>
    <property type="project" value="TreeGrafter"/>
</dbReference>
<dbReference type="GO" id="GO:0016020">
    <property type="term" value="C:membrane"/>
    <property type="evidence" value="ECO:0007669"/>
    <property type="project" value="UniProtKB-SubCell"/>
</dbReference>
<comment type="subcellular location">
    <subcellularLocation>
        <location evidence="1">Membrane</location>
        <topology evidence="1">Multi-pass membrane protein</topology>
    </subcellularLocation>
</comment>
<keyword evidence="5" id="KW-0813">Transport</keyword>
<name>A0A1D3CUM9_9EIME</name>
<dbReference type="InterPro" id="IPR023395">
    <property type="entry name" value="MCP_dom_sf"/>
</dbReference>
<accession>A0A1D3CUM9</accession>
<keyword evidence="3 4" id="KW-0472">Membrane</keyword>
<dbReference type="Pfam" id="PF00153">
    <property type="entry name" value="Mito_carr"/>
    <property type="match status" value="1"/>
</dbReference>
<proteinExistence type="inferred from homology"/>
<evidence type="ECO:0000256" key="3">
    <source>
        <dbReference type="ARBA" id="ARBA00023136"/>
    </source>
</evidence>
<evidence type="ECO:0000313" key="7">
    <source>
        <dbReference type="EMBL" id="OEH74910.1"/>
    </source>
</evidence>
<comment type="caution">
    <text evidence="7">The sequence shown here is derived from an EMBL/GenBank/DDBJ whole genome shotgun (WGS) entry which is preliminary data.</text>
</comment>
<evidence type="ECO:0000256" key="2">
    <source>
        <dbReference type="ARBA" id="ARBA00022692"/>
    </source>
</evidence>